<dbReference type="Gene3D" id="3.30.200.20">
    <property type="entry name" value="Phosphorylase Kinase, domain 1"/>
    <property type="match status" value="1"/>
</dbReference>
<feature type="compositionally biased region" description="Acidic residues" evidence="10">
    <location>
        <begin position="272"/>
        <end position="286"/>
    </location>
</feature>
<dbReference type="PANTHER" id="PTHR46538:SF1">
    <property type="entry name" value="NON-SPECIFIC SERINE_THREONINE PROTEIN KINASE"/>
    <property type="match status" value="1"/>
</dbReference>
<keyword evidence="5" id="KW-0808">Transferase</keyword>
<feature type="domain" description="UVR" evidence="12">
    <location>
        <begin position="580"/>
        <end position="615"/>
    </location>
</feature>
<keyword evidence="3" id="KW-0723">Serine/threonine-protein kinase</keyword>
<evidence type="ECO:0000256" key="4">
    <source>
        <dbReference type="ARBA" id="ARBA00022553"/>
    </source>
</evidence>
<evidence type="ECO:0000256" key="10">
    <source>
        <dbReference type="SAM" id="MobiDB-lite"/>
    </source>
</evidence>
<dbReference type="PROSITE" id="PS50011">
    <property type="entry name" value="PROTEIN_KINASE_DOM"/>
    <property type="match status" value="1"/>
</dbReference>
<comment type="similarity">
    <text evidence="1">Belongs to the protein kinase superfamily. STE Ser/Thr protein kinase family. STE20 subfamily.</text>
</comment>
<dbReference type="Proteomes" id="UP000694700">
    <property type="component" value="Unplaced"/>
</dbReference>
<feature type="compositionally biased region" description="Basic and acidic residues" evidence="10">
    <location>
        <begin position="321"/>
        <end position="342"/>
    </location>
</feature>
<reference evidence="13" key="1">
    <citation type="submission" date="2025-08" db="UniProtKB">
        <authorList>
            <consortium name="Ensembl"/>
        </authorList>
    </citation>
    <scope>IDENTIFICATION</scope>
</reference>
<feature type="region of interest" description="Disordered" evidence="10">
    <location>
        <begin position="784"/>
        <end position="806"/>
    </location>
</feature>
<keyword evidence="6" id="KW-0418">Kinase</keyword>
<dbReference type="GO" id="GO:0004674">
    <property type="term" value="F:protein serine/threonine kinase activity"/>
    <property type="evidence" value="ECO:0007669"/>
    <property type="project" value="UniProtKB-KW"/>
</dbReference>
<feature type="coiled-coil region" evidence="9">
    <location>
        <begin position="532"/>
        <end position="680"/>
    </location>
</feature>
<dbReference type="GO" id="GO:0005524">
    <property type="term" value="F:ATP binding"/>
    <property type="evidence" value="ECO:0007669"/>
    <property type="project" value="InterPro"/>
</dbReference>
<evidence type="ECO:0000313" key="14">
    <source>
        <dbReference type="Proteomes" id="UP000694700"/>
    </source>
</evidence>
<name>A0A8C1SQU0_CYPCA</name>
<dbReference type="InterPro" id="IPR001943">
    <property type="entry name" value="UVR_dom"/>
</dbReference>
<evidence type="ECO:0000259" key="11">
    <source>
        <dbReference type="PROSITE" id="PS50011"/>
    </source>
</evidence>
<keyword evidence="9" id="KW-0175">Coiled coil</keyword>
<proteinExistence type="inferred from homology"/>
<accession>A0A8C1SQU0</accession>
<dbReference type="PROSITE" id="PS00108">
    <property type="entry name" value="PROTEIN_KINASE_ST"/>
    <property type="match status" value="1"/>
</dbReference>
<dbReference type="InterPro" id="IPR000719">
    <property type="entry name" value="Prot_kinase_dom"/>
</dbReference>
<dbReference type="Gene3D" id="1.10.510.10">
    <property type="entry name" value="Transferase(Phosphotransferase) domain 1"/>
    <property type="match status" value="1"/>
</dbReference>
<evidence type="ECO:0000256" key="2">
    <source>
        <dbReference type="ARBA" id="ARBA00012513"/>
    </source>
</evidence>
<dbReference type="InterPro" id="IPR051585">
    <property type="entry name" value="STE20_Ser/Thr_Kinases"/>
</dbReference>
<organism evidence="13 14">
    <name type="scientific">Cyprinus carpio</name>
    <name type="common">Common carp</name>
    <dbReference type="NCBI Taxonomy" id="7962"/>
    <lineage>
        <taxon>Eukaryota</taxon>
        <taxon>Metazoa</taxon>
        <taxon>Chordata</taxon>
        <taxon>Craniata</taxon>
        <taxon>Vertebrata</taxon>
        <taxon>Euteleostomi</taxon>
        <taxon>Actinopterygii</taxon>
        <taxon>Neopterygii</taxon>
        <taxon>Teleostei</taxon>
        <taxon>Ostariophysi</taxon>
        <taxon>Cypriniformes</taxon>
        <taxon>Cyprinidae</taxon>
        <taxon>Cyprininae</taxon>
        <taxon>Cyprinus</taxon>
    </lineage>
</organism>
<feature type="compositionally biased region" description="Basic and acidic residues" evidence="10">
    <location>
        <begin position="417"/>
        <end position="428"/>
    </location>
</feature>
<dbReference type="PANTHER" id="PTHR46538">
    <property type="entry name" value="PROTEIN KINASE DOMAIN-CONTAINING PROTEIN"/>
    <property type="match status" value="1"/>
</dbReference>
<dbReference type="EC" id="2.7.11.1" evidence="2"/>
<comment type="catalytic activity">
    <reaction evidence="7">
        <text>L-threonyl-[protein] + ATP = O-phospho-L-threonyl-[protein] + ADP + H(+)</text>
        <dbReference type="Rhea" id="RHEA:46608"/>
        <dbReference type="Rhea" id="RHEA-COMP:11060"/>
        <dbReference type="Rhea" id="RHEA-COMP:11605"/>
        <dbReference type="ChEBI" id="CHEBI:15378"/>
        <dbReference type="ChEBI" id="CHEBI:30013"/>
        <dbReference type="ChEBI" id="CHEBI:30616"/>
        <dbReference type="ChEBI" id="CHEBI:61977"/>
        <dbReference type="ChEBI" id="CHEBI:456216"/>
        <dbReference type="EC" id="2.7.11.1"/>
    </reaction>
</comment>
<dbReference type="AlphaFoldDB" id="A0A8C1SQU0"/>
<evidence type="ECO:0000256" key="6">
    <source>
        <dbReference type="ARBA" id="ARBA00022777"/>
    </source>
</evidence>
<evidence type="ECO:0000256" key="5">
    <source>
        <dbReference type="ARBA" id="ARBA00022679"/>
    </source>
</evidence>
<dbReference type="FunFam" id="1.10.510.10:FF:000081">
    <property type="entry name" value="STE20-like serine/threonine-protein kinase"/>
    <property type="match status" value="1"/>
</dbReference>
<evidence type="ECO:0000256" key="7">
    <source>
        <dbReference type="ARBA" id="ARBA00047899"/>
    </source>
</evidence>
<dbReference type="PROSITE" id="PS50151">
    <property type="entry name" value="UVR"/>
    <property type="match status" value="1"/>
</dbReference>
<dbReference type="SMART" id="SM00220">
    <property type="entry name" value="S_TKc"/>
    <property type="match status" value="1"/>
</dbReference>
<feature type="domain" description="Protein kinase" evidence="11">
    <location>
        <begin position="1"/>
        <end position="249"/>
    </location>
</feature>
<evidence type="ECO:0000313" key="13">
    <source>
        <dbReference type="Ensembl" id="ENSCCRP00015011502.1"/>
    </source>
</evidence>
<protein>
    <recommendedName>
        <fullName evidence="2">non-specific serine/threonine protein kinase</fullName>
        <ecNumber evidence="2">2.7.11.1</ecNumber>
    </recommendedName>
</protein>
<feature type="compositionally biased region" description="Basic and acidic residues" evidence="10">
    <location>
        <begin position="444"/>
        <end position="455"/>
    </location>
</feature>
<feature type="compositionally biased region" description="Basic and acidic residues" evidence="10">
    <location>
        <begin position="784"/>
        <end position="805"/>
    </location>
</feature>
<sequence length="909" mass="106012">TSHVMYKKLQKTQVQAQNKQTGILAAAKVIDTKTEEELEDYMVEIDILASCDHQYIVKLLDAFYYESKLWPFCVCVSAELERPLTEPQIRVVCKHTLEALAYLHENKIIHRDLKAGNILFTSDGDVKLADFGVSAKNTKTLQRRDSFIGTPYWMAPEVVMCETSKDRPYDYKADIWSLGVTLIELAQIEPPNHEMNPMRVLLKIAKSEPPTLAAPSRWSPEFSDFLRKALDKNVDNRWSALQLLQHPFVSNVMDNKPLRELIAEAKAEVFEEFEEGKEEEEEEEPESQPVVPGHKRALSDTSVGSSEDERQYQNTPTLESVTEKAEHERKPSSEDQVSDKTSDMVLDASKPNHAKDEKVNEASPSDTSTEESHSGEEAIQKHKESPTPVTTEVEISGQPNPPVSNDTVLQEIVTVKEPQEAHEDRPEVQEAPTMPESDQNAEVAKPDVEKEKDSDSGSSSAADTNSIDINLSISSFLSTNKEGSVSIQDTKRQKKTLKKTRKFMVDGVEVSVTTSKMVTDNDTKSEELRFLRRQELRELRLLQKEEQRAQQQLSNKLQQQKEQLFRRFEQEMTGKKRQYDQEVENLEKQQKQTIERLEMDHTIRLRDEAKRIKAEQDKELSKFQNMLKNRKKEEQEFLQKQQQELDGALKKIIQQHKLEIATIERDCLNHKQQLMRAREAAMWELEERHLQEKHQLLKQQLKDQYFMQRHQLLKRHDKEMEQMQGYNQRLIEEMKNRQAQERARLPKIQRSEAKTRMAMFKKSLRITGTGTPEQDREKIKQFATQEDKRQKNERLHQHQKHENQMRDLQLQCDSNIRELQQMQNEKCHLLIEHETQKLKELDEEHSQELKDWREKLRPRKKALEEEFTRKLQEQEVFFKMSGESECLNPTTQSRVSKFYPIPSVHSSGS</sequence>
<dbReference type="Ensembl" id="ENSCCRT00015011918.1">
    <property type="protein sequence ID" value="ENSCCRP00015011502.1"/>
    <property type="gene ID" value="ENSCCRG00015003243.1"/>
</dbReference>
<feature type="region of interest" description="Disordered" evidence="10">
    <location>
        <begin position="272"/>
        <end position="498"/>
    </location>
</feature>
<evidence type="ECO:0000256" key="1">
    <source>
        <dbReference type="ARBA" id="ARBA00008874"/>
    </source>
</evidence>
<dbReference type="Pfam" id="PF00069">
    <property type="entry name" value="Pkinase"/>
    <property type="match status" value="1"/>
</dbReference>
<feature type="compositionally biased region" description="Polar residues" evidence="10">
    <location>
        <begin position="464"/>
        <end position="488"/>
    </location>
</feature>
<comment type="catalytic activity">
    <reaction evidence="8">
        <text>L-seryl-[protein] + ATP = O-phospho-L-seryl-[protein] + ADP + H(+)</text>
        <dbReference type="Rhea" id="RHEA:17989"/>
        <dbReference type="Rhea" id="RHEA-COMP:9863"/>
        <dbReference type="Rhea" id="RHEA-COMP:11604"/>
        <dbReference type="ChEBI" id="CHEBI:15378"/>
        <dbReference type="ChEBI" id="CHEBI:29999"/>
        <dbReference type="ChEBI" id="CHEBI:30616"/>
        <dbReference type="ChEBI" id="CHEBI:83421"/>
        <dbReference type="ChEBI" id="CHEBI:456216"/>
        <dbReference type="EC" id="2.7.11.1"/>
    </reaction>
</comment>
<evidence type="ECO:0000256" key="3">
    <source>
        <dbReference type="ARBA" id="ARBA00022527"/>
    </source>
</evidence>
<dbReference type="SUPFAM" id="SSF56112">
    <property type="entry name" value="Protein kinase-like (PK-like)"/>
    <property type="match status" value="1"/>
</dbReference>
<feature type="compositionally biased region" description="Basic and acidic residues" evidence="10">
    <location>
        <begin position="370"/>
        <end position="385"/>
    </location>
</feature>
<dbReference type="InterPro" id="IPR011009">
    <property type="entry name" value="Kinase-like_dom_sf"/>
</dbReference>
<dbReference type="Pfam" id="PF12474">
    <property type="entry name" value="PKK"/>
    <property type="match status" value="2"/>
</dbReference>
<keyword evidence="4" id="KW-0597">Phosphoprotein</keyword>
<evidence type="ECO:0000259" key="12">
    <source>
        <dbReference type="PROSITE" id="PS50151"/>
    </source>
</evidence>
<dbReference type="InterPro" id="IPR022165">
    <property type="entry name" value="PKK"/>
</dbReference>
<evidence type="ECO:0000256" key="9">
    <source>
        <dbReference type="SAM" id="Coils"/>
    </source>
</evidence>
<dbReference type="InterPro" id="IPR008271">
    <property type="entry name" value="Ser/Thr_kinase_AS"/>
</dbReference>
<evidence type="ECO:0000256" key="8">
    <source>
        <dbReference type="ARBA" id="ARBA00048679"/>
    </source>
</evidence>